<feature type="compositionally biased region" description="Polar residues" evidence="3">
    <location>
        <begin position="417"/>
        <end position="429"/>
    </location>
</feature>
<feature type="domain" description="Glycosyltransferase subfamily 4-like N-terminal" evidence="4">
    <location>
        <begin position="517"/>
        <end position="599"/>
    </location>
</feature>
<evidence type="ECO:0000313" key="5">
    <source>
        <dbReference type="EMBL" id="MBG6086666.1"/>
    </source>
</evidence>
<reference evidence="5" key="1">
    <citation type="submission" date="2020-11" db="EMBL/GenBank/DDBJ databases">
        <title>Sequencing the genomes of 1000 actinobacteria strains.</title>
        <authorList>
            <person name="Klenk H.-P."/>
        </authorList>
    </citation>
    <scope>NUCLEOTIDE SEQUENCE</scope>
    <source>
        <strain evidence="5">DSM 43175</strain>
    </source>
</reference>
<dbReference type="Proteomes" id="UP000614047">
    <property type="component" value="Unassembled WGS sequence"/>
</dbReference>
<keyword evidence="6" id="KW-1185">Reference proteome</keyword>
<dbReference type="EMBL" id="JADOUA010000001">
    <property type="protein sequence ID" value="MBG6086666.1"/>
    <property type="molecule type" value="Genomic_DNA"/>
</dbReference>
<dbReference type="CDD" id="cd03801">
    <property type="entry name" value="GT4_PimA-like"/>
    <property type="match status" value="1"/>
</dbReference>
<evidence type="ECO:0000313" key="6">
    <source>
        <dbReference type="Proteomes" id="UP000614047"/>
    </source>
</evidence>
<evidence type="ECO:0000256" key="1">
    <source>
        <dbReference type="ARBA" id="ARBA00022676"/>
    </source>
</evidence>
<accession>A0A931DFS5</accession>
<dbReference type="PANTHER" id="PTHR12526">
    <property type="entry name" value="GLYCOSYLTRANSFERASE"/>
    <property type="match status" value="1"/>
</dbReference>
<dbReference type="GO" id="GO:0016757">
    <property type="term" value="F:glycosyltransferase activity"/>
    <property type="evidence" value="ECO:0007669"/>
    <property type="project" value="UniProtKB-KW"/>
</dbReference>
<dbReference type="PANTHER" id="PTHR12526:SF627">
    <property type="entry name" value="D-RHAMNOSYLTRANSFERASE WBPZ"/>
    <property type="match status" value="1"/>
</dbReference>
<keyword evidence="1" id="KW-0328">Glycosyltransferase</keyword>
<protein>
    <submittedName>
        <fullName evidence="5">Glycosyltransferase involved in cell wall biosynthesis</fullName>
    </submittedName>
</protein>
<dbReference type="SUPFAM" id="SSF53756">
    <property type="entry name" value="UDP-Glycosyltransferase/glycogen phosphorylase"/>
    <property type="match status" value="2"/>
</dbReference>
<proteinExistence type="predicted"/>
<sequence length="801" mass="86926">MRPRALVYGDVDLNLIDGSAIWAQGMVQAAARAGCEVTLVLKAPVRTGRLVDPLRALPGVTVLSPHAEGRVAGEGGMQPRQAAAVLAAIDAERPFDLVVVRGRRLAGKLSAGPLAGRLWTYLTDVPQSAGEFTGSAKGELRRIADASRVLLCQTEELRGFLESAVPATAGKSVLFPPVVVLPDGMTGRTGGAPEGRALKLVYTGKFAPRWNTYEMTALPGLLARRGVDAELHMIGDKVHDDPADPGYSERMRAALESGQGVVWHGGHPRAEAMRLTAACDVGLSWRHPEMDASLELSTKVLECGTLGVPVVLNRTPMHERLFGADYPLFAATESDVVDALTLIGKNPETYALAVERCRAAAAGYTLDAAAGRLRASLDQAFPEPSEAVLAAARAAAVHEVAREATPDTASGAAPDTASGTAPDTASGTVPTLPDAAGAAPGAEGTLGTLVHEGTPPRPAEAGTGERRLRVGVAGHDLKFFTRLLDYLRSRPDMEVRVDHWAALKVHDPERSQELVDWADVVICEWCGPNALWYAAHKRPGQRLVVRLHRFELYAAWPRHLDIDAVDQVICVSPHYADLTREMTGWPAGKVVVVPNWVDDHQLDRPKLAGAEHHLGMIGIAPSRKRLDLALDALEELRREDPRFTLFVKSKLPWEYWWIWEREEERAHYQQVFRRIRRSPLLAGGVVFDSYGRDVAAWLRRIGFVLSTSDDESFHLAPAEGMASGAVPALLGWPGADTIYDTRWIHRDPSAMAASIAATVREGRWEAERELARRQVRGAYALEEVCRQWTDLLAGAPVPAVP</sequence>
<evidence type="ECO:0000256" key="2">
    <source>
        <dbReference type="ARBA" id="ARBA00022679"/>
    </source>
</evidence>
<dbReference type="InterPro" id="IPR028098">
    <property type="entry name" value="Glyco_trans_4-like_N"/>
</dbReference>
<comment type="caution">
    <text evidence="5">The sequence shown here is derived from an EMBL/GenBank/DDBJ whole genome shotgun (WGS) entry which is preliminary data.</text>
</comment>
<name>A0A931DFS5_9ACTN</name>
<dbReference type="Gene3D" id="3.40.50.2000">
    <property type="entry name" value="Glycogen Phosphorylase B"/>
    <property type="match status" value="3"/>
</dbReference>
<organism evidence="5 6">
    <name type="scientific">Actinomadura viridis</name>
    <dbReference type="NCBI Taxonomy" id="58110"/>
    <lineage>
        <taxon>Bacteria</taxon>
        <taxon>Bacillati</taxon>
        <taxon>Actinomycetota</taxon>
        <taxon>Actinomycetes</taxon>
        <taxon>Streptosporangiales</taxon>
        <taxon>Thermomonosporaceae</taxon>
        <taxon>Actinomadura</taxon>
    </lineage>
</organism>
<dbReference type="AlphaFoldDB" id="A0A931DFS5"/>
<evidence type="ECO:0000256" key="3">
    <source>
        <dbReference type="SAM" id="MobiDB-lite"/>
    </source>
</evidence>
<feature type="region of interest" description="Disordered" evidence="3">
    <location>
        <begin position="400"/>
        <end position="467"/>
    </location>
</feature>
<feature type="compositionally biased region" description="Low complexity" evidence="3">
    <location>
        <begin position="430"/>
        <end position="449"/>
    </location>
</feature>
<dbReference type="Pfam" id="PF13439">
    <property type="entry name" value="Glyco_transf_4"/>
    <property type="match status" value="1"/>
</dbReference>
<gene>
    <name evidence="5" type="ORF">IW256_000779</name>
</gene>
<keyword evidence="2" id="KW-0808">Transferase</keyword>
<evidence type="ECO:0000259" key="4">
    <source>
        <dbReference type="Pfam" id="PF13439"/>
    </source>
</evidence>